<dbReference type="GO" id="GO:0043531">
    <property type="term" value="F:ADP binding"/>
    <property type="evidence" value="ECO:0007669"/>
    <property type="project" value="InterPro"/>
</dbReference>
<feature type="coiled-coil region" evidence="12">
    <location>
        <begin position="349"/>
        <end position="376"/>
    </location>
</feature>
<dbReference type="SUPFAM" id="SSF52200">
    <property type="entry name" value="Toll/Interleukin receptor TIR domain"/>
    <property type="match status" value="1"/>
</dbReference>
<keyword evidence="5" id="KW-0433">Leucine-rich repeat</keyword>
<name>A0A438JU04_VITVI</name>
<dbReference type="GO" id="GO:0061809">
    <property type="term" value="F:NAD+ nucleosidase activity, cyclic ADP-ribose generating"/>
    <property type="evidence" value="ECO:0007669"/>
    <property type="project" value="UniProtKB-EC"/>
</dbReference>
<dbReference type="GO" id="GO:0005737">
    <property type="term" value="C:cytoplasm"/>
    <property type="evidence" value="ECO:0007669"/>
    <property type="project" value="UniProtKB-SubCell"/>
</dbReference>
<keyword evidence="12" id="KW-0175">Coiled coil</keyword>
<dbReference type="EC" id="3.2.2.6" evidence="3"/>
<evidence type="ECO:0000256" key="3">
    <source>
        <dbReference type="ARBA" id="ARBA00011982"/>
    </source>
</evidence>
<dbReference type="InterPro" id="IPR003593">
    <property type="entry name" value="AAA+_ATPase"/>
</dbReference>
<keyword evidence="9" id="KW-0539">Nucleus</keyword>
<dbReference type="InterPro" id="IPR058192">
    <property type="entry name" value="WHD_ROQ1-like"/>
</dbReference>
<dbReference type="PRINTS" id="PR00364">
    <property type="entry name" value="DISEASERSIST"/>
</dbReference>
<dbReference type="InterPro" id="IPR042197">
    <property type="entry name" value="Apaf_helical"/>
</dbReference>
<dbReference type="InterPro" id="IPR011713">
    <property type="entry name" value="Leu-rich_rpt_3"/>
</dbReference>
<comment type="subcellular location">
    <subcellularLocation>
        <location evidence="2">Cytoplasm</location>
    </subcellularLocation>
    <subcellularLocation>
        <location evidence="1">Nucleus</location>
    </subcellularLocation>
</comment>
<evidence type="ECO:0000313" key="15">
    <source>
        <dbReference type="Proteomes" id="UP000288805"/>
    </source>
</evidence>
<keyword evidence="8" id="KW-0520">NAD</keyword>
<dbReference type="PROSITE" id="PS50104">
    <property type="entry name" value="TIR"/>
    <property type="match status" value="1"/>
</dbReference>
<evidence type="ECO:0000256" key="12">
    <source>
        <dbReference type="SAM" id="Coils"/>
    </source>
</evidence>
<keyword evidence="4" id="KW-0963">Cytoplasm</keyword>
<dbReference type="Pfam" id="PF07725">
    <property type="entry name" value="LRR_3"/>
    <property type="match status" value="1"/>
</dbReference>
<evidence type="ECO:0000256" key="8">
    <source>
        <dbReference type="ARBA" id="ARBA00023027"/>
    </source>
</evidence>
<evidence type="ECO:0000256" key="10">
    <source>
        <dbReference type="ARBA" id="ARBA00047304"/>
    </source>
</evidence>
<dbReference type="SUPFAM" id="SSF52058">
    <property type="entry name" value="L domain-like"/>
    <property type="match status" value="1"/>
</dbReference>
<evidence type="ECO:0000256" key="6">
    <source>
        <dbReference type="ARBA" id="ARBA00022737"/>
    </source>
</evidence>
<dbReference type="InterPro" id="IPR002182">
    <property type="entry name" value="NB-ARC"/>
</dbReference>
<dbReference type="GO" id="GO:0005634">
    <property type="term" value="C:nucleus"/>
    <property type="evidence" value="ECO:0007669"/>
    <property type="project" value="UniProtKB-SubCell"/>
</dbReference>
<dbReference type="Gene3D" id="3.40.50.300">
    <property type="entry name" value="P-loop containing nucleotide triphosphate hydrolases"/>
    <property type="match status" value="1"/>
</dbReference>
<dbReference type="PANTHER" id="PTHR11017:SF479">
    <property type="entry name" value="DISEASE RESISTANCE PROTEIN (TIR-NBS-LRR CLASS) FAMILY"/>
    <property type="match status" value="1"/>
</dbReference>
<dbReference type="InterPro" id="IPR044974">
    <property type="entry name" value="Disease_R_plants"/>
</dbReference>
<dbReference type="InterPro" id="IPR000157">
    <property type="entry name" value="TIR_dom"/>
</dbReference>
<dbReference type="Pfam" id="PF23282">
    <property type="entry name" value="WHD_ROQ1"/>
    <property type="match status" value="1"/>
</dbReference>
<dbReference type="Gene3D" id="3.80.10.10">
    <property type="entry name" value="Ribonuclease Inhibitor"/>
    <property type="match status" value="1"/>
</dbReference>
<dbReference type="InterPro" id="IPR045344">
    <property type="entry name" value="C-JID"/>
</dbReference>
<dbReference type="SMART" id="SM00255">
    <property type="entry name" value="TIR"/>
    <property type="match status" value="1"/>
</dbReference>
<dbReference type="FunFam" id="3.40.50.10140:FF:000007">
    <property type="entry name" value="Disease resistance protein (TIR-NBS-LRR class)"/>
    <property type="match status" value="1"/>
</dbReference>
<dbReference type="SUPFAM" id="SSF52540">
    <property type="entry name" value="P-loop containing nucleoside triphosphate hydrolases"/>
    <property type="match status" value="1"/>
</dbReference>
<organism evidence="14 15">
    <name type="scientific">Vitis vinifera</name>
    <name type="common">Grape</name>
    <dbReference type="NCBI Taxonomy" id="29760"/>
    <lineage>
        <taxon>Eukaryota</taxon>
        <taxon>Viridiplantae</taxon>
        <taxon>Streptophyta</taxon>
        <taxon>Embryophyta</taxon>
        <taxon>Tracheophyta</taxon>
        <taxon>Spermatophyta</taxon>
        <taxon>Magnoliopsida</taxon>
        <taxon>eudicotyledons</taxon>
        <taxon>Gunneridae</taxon>
        <taxon>Pentapetalae</taxon>
        <taxon>rosids</taxon>
        <taxon>Vitales</taxon>
        <taxon>Vitaceae</taxon>
        <taxon>Viteae</taxon>
        <taxon>Vitis</taxon>
    </lineage>
</organism>
<dbReference type="InterPro" id="IPR027417">
    <property type="entry name" value="P-loop_NTPase"/>
</dbReference>
<dbReference type="Gene3D" id="3.40.50.10140">
    <property type="entry name" value="Toll/interleukin-1 receptor homology (TIR) domain"/>
    <property type="match status" value="1"/>
</dbReference>
<accession>A0A438JU04</accession>
<evidence type="ECO:0000313" key="14">
    <source>
        <dbReference type="EMBL" id="RVX12433.1"/>
    </source>
</evidence>
<evidence type="ECO:0000256" key="9">
    <source>
        <dbReference type="ARBA" id="ARBA00023242"/>
    </source>
</evidence>
<evidence type="ECO:0000259" key="13">
    <source>
        <dbReference type="PROSITE" id="PS50104"/>
    </source>
</evidence>
<dbReference type="Gene3D" id="1.10.8.430">
    <property type="entry name" value="Helical domain of apoptotic protease-activating factors"/>
    <property type="match status" value="1"/>
</dbReference>
<gene>
    <name evidence="14" type="primary">N_136</name>
    <name evidence="14" type="ORF">CK203_011776</name>
</gene>
<comment type="caution">
    <text evidence="14">The sequence shown here is derived from an EMBL/GenBank/DDBJ whole genome shotgun (WGS) entry which is preliminary data.</text>
</comment>
<keyword evidence="7" id="KW-0378">Hydrolase</keyword>
<evidence type="ECO:0000256" key="5">
    <source>
        <dbReference type="ARBA" id="ARBA00022614"/>
    </source>
</evidence>
<dbReference type="Proteomes" id="UP000288805">
    <property type="component" value="Unassembled WGS sequence"/>
</dbReference>
<sequence>MAAAFSSSQKRYDVFLSFRGDDTRNNFTAHLLQALRTKGINTFFDEDKLEKGRVISPALITAIENSMFSIIVLSENYVSSRWCLEEMVKILECNRSKEERVLPIFYNVDPSDVRNHRGKFGEALAKHEENLEENRERVKIWRDALTEVANLSGWDSRNKNEPLLIKEIVGKLLKKLLNTSASDSEENLVGIEYRIQKLRLLLCLQSDDVRMVGICGMGGIGKTTLARAIYSQISNQFEACSFLEIANDFKEQDLTSLVEKLLSQLLEEENLKIKGSTSIKARLHSRKVLVVLDNVNNLTILERLVGNQDWFGQGSRIIVTTRDQRLLISHRVNYYEVTQLNYEEAFELLKHHSLKYELLENDLQELSREIIIYTRGLPLALRVLGSFLFGMNKDEWRDYLVKLKSTPNIEIQEVLRLSYDGLDNNEKNIFLDIACFFKGEDKDHVVEILKGCGFSANCGIRTLINKSLITTVANTLEMHDLIQEMGKDIVRQECPKEPGRQSRLWKDEDIFYVLKRNMGSEKIEGIFLNLSHVEDILDFSTEAFAGMKKLRLLKVYNSKSILRDFGDTFNNKVNCRVQFAHEFKFCSNDLRYLYWHGYSLKSLPKDFNPKHLVELNMPYSHIKKLWKGIKVLERLKSMDLSHSKYLIQTPDFSRITNLERLVLEGCINLREVHPSLGDLKKLNFLSLKNCEMLRRLPSRICNLKSLRTFILSGCSKFEEFPENFGNLEMLKELHADGVVQFLALSTWTLFIFFLQDSIFGVMIPGSRIPDWIRYQSSGNVIEADLPLNWSTNCLGFALALVFGSRSSVARYYSFVTRVFLDLSTCCHDIYSESLPLTRVFAHEGDHVLLNYVPVQPSLSPHQVIHIKATFEIPDHEIKRCGLGLMYVNEEVNCNNVPIIQFNSLFSTPPPNDSTLVLEEISAGEPIELLRGILCFFFWMKGIAFKSLVKRNTHNCLIISESKSIGFGFPASCALCPVEETSECIIVELLSSLSVSLGTRFLLPEHCSQLKNPVTVTLLEYFLHPLGPLVLVYSFPIEESSDGFFFRESTAKSGLIAALSALAAHAIDPGEAERQVLGINLGQGQQMTDAFLSTTTSKLVVDDYLQWVVESQRFSLPKEMAEFPSSPIGKIHKGAFSTWIKGALKH</sequence>
<dbReference type="PANTHER" id="PTHR11017">
    <property type="entry name" value="LEUCINE-RICH REPEAT-CONTAINING PROTEIN"/>
    <property type="match status" value="1"/>
</dbReference>
<dbReference type="Pfam" id="PF01582">
    <property type="entry name" value="TIR"/>
    <property type="match status" value="1"/>
</dbReference>
<proteinExistence type="inferred from homology"/>
<dbReference type="Pfam" id="PF00931">
    <property type="entry name" value="NB-ARC"/>
    <property type="match status" value="1"/>
</dbReference>
<evidence type="ECO:0000256" key="11">
    <source>
        <dbReference type="ARBA" id="ARBA00061488"/>
    </source>
</evidence>
<dbReference type="InterPro" id="IPR035897">
    <property type="entry name" value="Toll_tir_struct_dom_sf"/>
</dbReference>
<evidence type="ECO:0000256" key="4">
    <source>
        <dbReference type="ARBA" id="ARBA00022490"/>
    </source>
</evidence>
<comment type="catalytic activity">
    <reaction evidence="10">
        <text>NAD(+) + H2O = ADP-D-ribose + nicotinamide + H(+)</text>
        <dbReference type="Rhea" id="RHEA:16301"/>
        <dbReference type="ChEBI" id="CHEBI:15377"/>
        <dbReference type="ChEBI" id="CHEBI:15378"/>
        <dbReference type="ChEBI" id="CHEBI:17154"/>
        <dbReference type="ChEBI" id="CHEBI:57540"/>
        <dbReference type="ChEBI" id="CHEBI:57967"/>
        <dbReference type="EC" id="3.2.2.6"/>
    </reaction>
    <physiologicalReaction direction="left-to-right" evidence="10">
        <dbReference type="Rhea" id="RHEA:16302"/>
    </physiologicalReaction>
</comment>
<dbReference type="SMART" id="SM00382">
    <property type="entry name" value="AAA"/>
    <property type="match status" value="1"/>
</dbReference>
<dbReference type="GO" id="GO:0007165">
    <property type="term" value="P:signal transduction"/>
    <property type="evidence" value="ECO:0007669"/>
    <property type="project" value="InterPro"/>
</dbReference>
<evidence type="ECO:0000256" key="1">
    <source>
        <dbReference type="ARBA" id="ARBA00004123"/>
    </source>
</evidence>
<reference evidence="14 15" key="1">
    <citation type="journal article" date="2018" name="PLoS Genet.">
        <title>Population sequencing reveals clonal diversity and ancestral inbreeding in the grapevine cultivar Chardonnay.</title>
        <authorList>
            <person name="Roach M.J."/>
            <person name="Johnson D.L."/>
            <person name="Bohlmann J."/>
            <person name="van Vuuren H.J."/>
            <person name="Jones S.J."/>
            <person name="Pretorius I.S."/>
            <person name="Schmidt S.A."/>
            <person name="Borneman A.R."/>
        </authorList>
    </citation>
    <scope>NUCLEOTIDE SEQUENCE [LARGE SCALE GENOMIC DNA]</scope>
    <source>
        <strain evidence="15">cv. Chardonnay</strain>
        <tissue evidence="14">Leaf</tissue>
    </source>
</reference>
<keyword evidence="6" id="KW-0677">Repeat</keyword>
<dbReference type="InterPro" id="IPR032675">
    <property type="entry name" value="LRR_dom_sf"/>
</dbReference>
<feature type="domain" description="TIR" evidence="13">
    <location>
        <begin position="10"/>
        <end position="176"/>
    </location>
</feature>
<dbReference type="AlphaFoldDB" id="A0A438JU04"/>
<evidence type="ECO:0000256" key="7">
    <source>
        <dbReference type="ARBA" id="ARBA00022801"/>
    </source>
</evidence>
<dbReference type="Pfam" id="PF20160">
    <property type="entry name" value="C-JID"/>
    <property type="match status" value="1"/>
</dbReference>
<dbReference type="GO" id="GO:0043068">
    <property type="term" value="P:positive regulation of programmed cell death"/>
    <property type="evidence" value="ECO:0007669"/>
    <property type="project" value="UniProtKB-ARBA"/>
</dbReference>
<protein>
    <recommendedName>
        <fullName evidence="3">ADP-ribosyl cyclase/cyclic ADP-ribose hydrolase</fullName>
        <ecNumber evidence="3">3.2.2.6</ecNumber>
    </recommendedName>
</protein>
<evidence type="ECO:0000256" key="2">
    <source>
        <dbReference type="ARBA" id="ARBA00004496"/>
    </source>
</evidence>
<dbReference type="EMBL" id="QGNW01000027">
    <property type="protein sequence ID" value="RVX12433.1"/>
    <property type="molecule type" value="Genomic_DNA"/>
</dbReference>
<dbReference type="GO" id="GO:0050832">
    <property type="term" value="P:defense response to fungus"/>
    <property type="evidence" value="ECO:0007669"/>
    <property type="project" value="UniProtKB-ARBA"/>
</dbReference>
<comment type="similarity">
    <text evidence="11">Belongs to the disease resistance TIR-NB-LRR family.</text>
</comment>